<dbReference type="PANTHER" id="PTHR43022">
    <property type="entry name" value="PROTEIN SMF"/>
    <property type="match status" value="1"/>
</dbReference>
<proteinExistence type="inferred from homology"/>
<dbReference type="InterPro" id="IPR057666">
    <property type="entry name" value="DrpA_SLOG"/>
</dbReference>
<comment type="similarity">
    <text evidence="1">Belongs to the DprA/Smf family.</text>
</comment>
<dbReference type="SUPFAM" id="SSF102405">
    <property type="entry name" value="MCP/YpsA-like"/>
    <property type="match status" value="1"/>
</dbReference>
<reference evidence="3 4" key="1">
    <citation type="submission" date="2019-08" db="EMBL/GenBank/DDBJ databases">
        <authorList>
            <person name="Peeters C."/>
        </authorList>
    </citation>
    <scope>NUCLEOTIDE SEQUENCE [LARGE SCALE GENOMIC DNA]</scope>
    <source>
        <strain evidence="3 4">LMG 31119</strain>
    </source>
</reference>
<dbReference type="EMBL" id="CABPSO010000011">
    <property type="protein sequence ID" value="VVE69778.1"/>
    <property type="molecule type" value="Genomic_DNA"/>
</dbReference>
<gene>
    <name evidence="3" type="primary">dprA_1</name>
    <name evidence="3" type="ORF">PPN31119_03403</name>
</gene>
<dbReference type="Proteomes" id="UP000361468">
    <property type="component" value="Unassembled WGS sequence"/>
</dbReference>
<dbReference type="PANTHER" id="PTHR43022:SF1">
    <property type="entry name" value="PROTEIN SMF"/>
    <property type="match status" value="1"/>
</dbReference>
<keyword evidence="4" id="KW-1185">Reference proteome</keyword>
<protein>
    <submittedName>
        <fullName evidence="3">DNA processing protein DprA</fullName>
    </submittedName>
</protein>
<organism evidence="3 4">
    <name type="scientific">Pandoraea pnomenusa</name>
    <dbReference type="NCBI Taxonomy" id="93220"/>
    <lineage>
        <taxon>Bacteria</taxon>
        <taxon>Pseudomonadati</taxon>
        <taxon>Pseudomonadota</taxon>
        <taxon>Betaproteobacteria</taxon>
        <taxon>Burkholderiales</taxon>
        <taxon>Burkholderiaceae</taxon>
        <taxon>Pandoraea</taxon>
    </lineage>
</organism>
<evidence type="ECO:0000256" key="1">
    <source>
        <dbReference type="ARBA" id="ARBA00006525"/>
    </source>
</evidence>
<sequence>MRASPLSVRGGTSDVRRTWENGMSETLILDSAYALSLTRVSKLSPGVVSAIMSRRPDDLHTLQDYQDWFATVSPGMPAPSIEDVCECEDVVRQTLEHNIFVIPITSSSFPRALREIDDCPPVIYLKGNIDLLAREPGVAVVGTRKASPNGLTIATRIAAYFSARDWTIVSGLAFGIDAAAHRGALEAHGPTIAVLAHGLRAASPKGNAHLAQEILDKDGAWLSEYPIDVGARPEQFVFRNRIQIGLSAGSIIVEGELRSGSMAQAEFCLRNKRLLFAVLPDSRARNLGLVSSGTSMLVDKRGAIPIRTKDDYLSVLGALARKRSELSDQV</sequence>
<name>A0ABY6WMJ7_9BURK</name>
<dbReference type="Gene3D" id="3.40.50.450">
    <property type="match status" value="1"/>
</dbReference>
<dbReference type="Pfam" id="PF02481">
    <property type="entry name" value="DNA_processg_A"/>
    <property type="match status" value="1"/>
</dbReference>
<comment type="caution">
    <text evidence="3">The sequence shown here is derived from an EMBL/GenBank/DDBJ whole genome shotgun (WGS) entry which is preliminary data.</text>
</comment>
<evidence type="ECO:0000313" key="4">
    <source>
        <dbReference type="Proteomes" id="UP000361468"/>
    </source>
</evidence>
<feature type="domain" description="Smf/DprA SLOG" evidence="2">
    <location>
        <begin position="102"/>
        <end position="314"/>
    </location>
</feature>
<accession>A0ABY6WMJ7</accession>
<evidence type="ECO:0000313" key="3">
    <source>
        <dbReference type="EMBL" id="VVE69778.1"/>
    </source>
</evidence>
<evidence type="ECO:0000259" key="2">
    <source>
        <dbReference type="Pfam" id="PF02481"/>
    </source>
</evidence>
<dbReference type="InterPro" id="IPR003488">
    <property type="entry name" value="DprA"/>
</dbReference>